<keyword evidence="1" id="KW-0472">Membrane</keyword>
<dbReference type="AlphaFoldDB" id="A0A5S4TEG6"/>
<keyword evidence="1" id="KW-0812">Transmembrane</keyword>
<protein>
    <submittedName>
        <fullName evidence="2">Uncharacterized protein</fullName>
    </submittedName>
</protein>
<feature type="transmembrane region" description="Helical" evidence="1">
    <location>
        <begin position="214"/>
        <end position="232"/>
    </location>
</feature>
<name>A0A5S4TEG6_STRPY</name>
<reference evidence="2 3" key="1">
    <citation type="submission" date="2019-02" db="EMBL/GenBank/DDBJ databases">
        <title>Novel genomic isolates of S. pyogenes and S. dysgalactiae subsp. equisimilis associated to necrotising fasciitis (NSTI).</title>
        <authorList>
            <person name="Barrantes I."/>
        </authorList>
    </citation>
    <scope>NUCLEOTIDE SEQUENCE [LARGE SCALE GENOMIC DNA]</scope>
    <source>
        <strain evidence="2 3">SPY5003</strain>
    </source>
</reference>
<proteinExistence type="predicted"/>
<feature type="transmembrane region" description="Helical" evidence="1">
    <location>
        <begin position="50"/>
        <end position="71"/>
    </location>
</feature>
<evidence type="ECO:0000313" key="2">
    <source>
        <dbReference type="EMBL" id="TYK95226.1"/>
    </source>
</evidence>
<evidence type="ECO:0000256" key="1">
    <source>
        <dbReference type="SAM" id="Phobius"/>
    </source>
</evidence>
<accession>A0A5S4TEG6</accession>
<dbReference type="EMBL" id="SJLI01000002">
    <property type="protein sequence ID" value="TYK95226.1"/>
    <property type="molecule type" value="Genomic_DNA"/>
</dbReference>
<gene>
    <name evidence="2" type="ORF">E0F67_05015</name>
</gene>
<feature type="transmembrane region" description="Helical" evidence="1">
    <location>
        <begin position="107"/>
        <end position="129"/>
    </location>
</feature>
<evidence type="ECO:0000313" key="3">
    <source>
        <dbReference type="Proteomes" id="UP000325300"/>
    </source>
</evidence>
<comment type="caution">
    <text evidence="2">The sequence shown here is derived from an EMBL/GenBank/DDBJ whole genome shotgun (WGS) entry which is preliminary data.</text>
</comment>
<feature type="transmembrane region" description="Helical" evidence="1">
    <location>
        <begin position="24"/>
        <end position="44"/>
    </location>
</feature>
<organism evidence="2 3">
    <name type="scientific">Streptococcus pyogenes</name>
    <dbReference type="NCBI Taxonomy" id="1314"/>
    <lineage>
        <taxon>Bacteria</taxon>
        <taxon>Bacillati</taxon>
        <taxon>Bacillota</taxon>
        <taxon>Bacilli</taxon>
        <taxon>Lactobacillales</taxon>
        <taxon>Streptococcaceae</taxon>
        <taxon>Streptococcus</taxon>
    </lineage>
</organism>
<feature type="transmembrane region" description="Helical" evidence="1">
    <location>
        <begin position="135"/>
        <end position="154"/>
    </location>
</feature>
<dbReference type="Proteomes" id="UP000325300">
    <property type="component" value="Unassembled WGS sequence"/>
</dbReference>
<feature type="transmembrane region" description="Helical" evidence="1">
    <location>
        <begin position="175"/>
        <end position="194"/>
    </location>
</feature>
<keyword evidence="1" id="KW-1133">Transmembrane helix</keyword>
<sequence length="243" mass="27160">MSCKDLKEKRIMFDSKQNLAKSQWMFIIIIAVMDLVVLIATLLAKTSFQRYLVGGVAVILTSFLILLVWGLKTAKKLQMRLDSKEVLDSKVRDDQKLPKYDERQKQILLKGYTIGFWFMIVVIWLSLFISRFTEGLVSASFLFTLALWGGLAVQTTYCNLNGASSFVDRRFGKQGILMGMIATGMSLVTIGLAVREMMAGQLKMGSFFKAGGSGSLMVLGITLLSMGASIFYRHYLDAKEADE</sequence>